<dbReference type="Pfam" id="PF15891">
    <property type="entry name" value="Nuc_deoxyri_tr2"/>
    <property type="match status" value="1"/>
</dbReference>
<dbReference type="Proteomes" id="UP000799777">
    <property type="component" value="Unassembled WGS sequence"/>
</dbReference>
<organism evidence="1 2">
    <name type="scientific">Setomelanomma holmii</name>
    <dbReference type="NCBI Taxonomy" id="210430"/>
    <lineage>
        <taxon>Eukaryota</taxon>
        <taxon>Fungi</taxon>
        <taxon>Dikarya</taxon>
        <taxon>Ascomycota</taxon>
        <taxon>Pezizomycotina</taxon>
        <taxon>Dothideomycetes</taxon>
        <taxon>Pleosporomycetidae</taxon>
        <taxon>Pleosporales</taxon>
        <taxon>Pleosporineae</taxon>
        <taxon>Phaeosphaeriaceae</taxon>
        <taxon>Setomelanomma</taxon>
    </lineage>
</organism>
<dbReference type="EMBL" id="ML978205">
    <property type="protein sequence ID" value="KAF2029083.1"/>
    <property type="molecule type" value="Genomic_DNA"/>
</dbReference>
<dbReference type="InterPro" id="IPR039470">
    <property type="entry name" value="Nuc_deoxyri_tr2"/>
</dbReference>
<evidence type="ECO:0000313" key="2">
    <source>
        <dbReference type="Proteomes" id="UP000799777"/>
    </source>
</evidence>
<dbReference type="OrthoDB" id="2893324at2759"/>
<dbReference type="AlphaFoldDB" id="A0A9P4H6J4"/>
<accession>A0A9P4H6J4</accession>
<name>A0A9P4H6J4_9PLEO</name>
<evidence type="ECO:0000313" key="1">
    <source>
        <dbReference type="EMBL" id="KAF2029083.1"/>
    </source>
</evidence>
<gene>
    <name evidence="1" type="ORF">EK21DRAFT_113306</name>
</gene>
<proteinExistence type="predicted"/>
<comment type="caution">
    <text evidence="1">The sequence shown here is derived from an EMBL/GenBank/DDBJ whole genome shotgun (WGS) entry which is preliminary data.</text>
</comment>
<evidence type="ECO:0008006" key="3">
    <source>
        <dbReference type="Google" id="ProtNLM"/>
    </source>
</evidence>
<reference evidence="1" key="1">
    <citation type="journal article" date="2020" name="Stud. Mycol.">
        <title>101 Dothideomycetes genomes: a test case for predicting lifestyles and emergence of pathogens.</title>
        <authorList>
            <person name="Haridas S."/>
            <person name="Albert R."/>
            <person name="Binder M."/>
            <person name="Bloem J."/>
            <person name="Labutti K."/>
            <person name="Salamov A."/>
            <person name="Andreopoulos B."/>
            <person name="Baker S."/>
            <person name="Barry K."/>
            <person name="Bills G."/>
            <person name="Bluhm B."/>
            <person name="Cannon C."/>
            <person name="Castanera R."/>
            <person name="Culley D."/>
            <person name="Daum C."/>
            <person name="Ezra D."/>
            <person name="Gonzalez J."/>
            <person name="Henrissat B."/>
            <person name="Kuo A."/>
            <person name="Liang C."/>
            <person name="Lipzen A."/>
            <person name="Lutzoni F."/>
            <person name="Magnuson J."/>
            <person name="Mondo S."/>
            <person name="Nolan M."/>
            <person name="Ohm R."/>
            <person name="Pangilinan J."/>
            <person name="Park H.-J."/>
            <person name="Ramirez L."/>
            <person name="Alfaro M."/>
            <person name="Sun H."/>
            <person name="Tritt A."/>
            <person name="Yoshinaga Y."/>
            <person name="Zwiers L.-H."/>
            <person name="Turgeon B."/>
            <person name="Goodwin S."/>
            <person name="Spatafora J."/>
            <person name="Crous P."/>
            <person name="Grigoriev I."/>
        </authorList>
    </citation>
    <scope>NUCLEOTIDE SEQUENCE</scope>
    <source>
        <strain evidence="1">CBS 110217</strain>
    </source>
</reference>
<protein>
    <recommendedName>
        <fullName evidence="3">Nucleoside 2-deoxyribosyltransferase like protein</fullName>
    </recommendedName>
</protein>
<keyword evidence="2" id="KW-1185">Reference proteome</keyword>
<sequence length="161" mass="18177">MSKATSKTVIHKPPTKPQVTRPSVIFYGAIQPEPAWQTNLALSLSDLPIDILDPRRDDWDSSWVEDISFPKFKEQVEWEMDGAKFADMIVFYFPPGALTPVALLELGMYAASGKVVVCCPEGFYKRGNVQMVCLRFGIELLATLEELKEKVQTRLVEKLRA</sequence>
<dbReference type="Gene3D" id="3.40.50.450">
    <property type="match status" value="1"/>
</dbReference>